<accession>A0A0S4J3S7</accession>
<dbReference type="AlphaFoldDB" id="A0A0S4J3S7"/>
<dbReference type="Proteomes" id="UP000051952">
    <property type="component" value="Unassembled WGS sequence"/>
</dbReference>
<keyword evidence="3" id="KW-1185">Reference proteome</keyword>
<evidence type="ECO:0000313" key="2">
    <source>
        <dbReference type="EMBL" id="CUG86075.1"/>
    </source>
</evidence>
<dbReference type="EMBL" id="CYKH01001237">
    <property type="protein sequence ID" value="CUG86075.1"/>
    <property type="molecule type" value="Genomic_DNA"/>
</dbReference>
<dbReference type="VEuPathDB" id="TriTrypDB:BSAL_06465"/>
<reference evidence="3" key="1">
    <citation type="submission" date="2015-09" db="EMBL/GenBank/DDBJ databases">
        <authorList>
            <consortium name="Pathogen Informatics"/>
        </authorList>
    </citation>
    <scope>NUCLEOTIDE SEQUENCE [LARGE SCALE GENOMIC DNA]</scope>
    <source>
        <strain evidence="3">Lake Konstanz</strain>
    </source>
</reference>
<protein>
    <submittedName>
        <fullName evidence="2">Uncharacterized protein</fullName>
    </submittedName>
</protein>
<name>A0A0S4J3S7_BODSA</name>
<sequence>MAASNLSKDDLLKLSVRLTKAMETEEFKTKVRARLEEKNTPPTQAVMEEFEVIQVETLASWGQDGNSILRQLKMAVRTFPEPDTRMAISQLCSVEEKILMELSREVATRFGQVIPEHDHGHSHNGKPCHGHGQASHGHSHESSHGHSHNGQPCHGHGHDHGHGQPNQQQMMAMQMAIQSLPKDQKVEFDKLQQKMMSGQQPTADDQKKMMAIQQHLIAFMSTMQQLQQQTTAAATAKK</sequence>
<evidence type="ECO:0000256" key="1">
    <source>
        <dbReference type="SAM" id="MobiDB-lite"/>
    </source>
</evidence>
<gene>
    <name evidence="2" type="ORF">BSAL_06465</name>
</gene>
<evidence type="ECO:0000313" key="3">
    <source>
        <dbReference type="Proteomes" id="UP000051952"/>
    </source>
</evidence>
<feature type="region of interest" description="Disordered" evidence="1">
    <location>
        <begin position="116"/>
        <end position="166"/>
    </location>
</feature>
<proteinExistence type="predicted"/>
<organism evidence="2 3">
    <name type="scientific">Bodo saltans</name>
    <name type="common">Flagellated protozoan</name>
    <dbReference type="NCBI Taxonomy" id="75058"/>
    <lineage>
        <taxon>Eukaryota</taxon>
        <taxon>Discoba</taxon>
        <taxon>Euglenozoa</taxon>
        <taxon>Kinetoplastea</taxon>
        <taxon>Metakinetoplastina</taxon>
        <taxon>Eubodonida</taxon>
        <taxon>Bodonidae</taxon>
        <taxon>Bodo</taxon>
    </lineage>
</organism>
<dbReference type="OMA" id="CGENEQQ"/>